<dbReference type="AlphaFoldDB" id="A0A6G6WBM0"/>
<evidence type="ECO:0000313" key="1">
    <source>
        <dbReference type="EMBL" id="QIG42728.1"/>
    </source>
</evidence>
<proteinExistence type="predicted"/>
<evidence type="ECO:0000313" key="2">
    <source>
        <dbReference type="Proteomes" id="UP000502996"/>
    </source>
</evidence>
<gene>
    <name evidence="1" type="ORF">G5V58_07975</name>
</gene>
<dbReference type="GO" id="GO:0003677">
    <property type="term" value="F:DNA binding"/>
    <property type="evidence" value="ECO:0007669"/>
    <property type="project" value="UniProtKB-KW"/>
</dbReference>
<name>A0A6G6WBM0_9ACTN</name>
<dbReference type="PANTHER" id="PTHR38479">
    <property type="entry name" value="LMO0824 PROTEIN"/>
    <property type="match status" value="1"/>
</dbReference>
<dbReference type="PANTHER" id="PTHR38479:SF2">
    <property type="entry name" value="WINGED HELIX DNA-BINDING DOMAIN-CONTAINING PROTEIN"/>
    <property type="match status" value="1"/>
</dbReference>
<dbReference type="InterPro" id="IPR009351">
    <property type="entry name" value="AlkZ-like"/>
</dbReference>
<organism evidence="1 2">
    <name type="scientific">Nocardioides anomalus</name>
    <dbReference type="NCBI Taxonomy" id="2712223"/>
    <lineage>
        <taxon>Bacteria</taxon>
        <taxon>Bacillati</taxon>
        <taxon>Actinomycetota</taxon>
        <taxon>Actinomycetes</taxon>
        <taxon>Propionibacteriales</taxon>
        <taxon>Nocardioidaceae</taxon>
        <taxon>Nocardioides</taxon>
    </lineage>
</organism>
<dbReference type="KEGG" id="nano:G5V58_07975"/>
<protein>
    <submittedName>
        <fullName evidence="1">Winged helix DNA-binding domain-containing protein</fullName>
    </submittedName>
</protein>
<keyword evidence="2" id="KW-1185">Reference proteome</keyword>
<dbReference type="EMBL" id="CP049257">
    <property type="protein sequence ID" value="QIG42728.1"/>
    <property type="molecule type" value="Genomic_DNA"/>
</dbReference>
<dbReference type="Pfam" id="PF06224">
    <property type="entry name" value="AlkZ-like"/>
    <property type="match status" value="1"/>
</dbReference>
<accession>A0A6G6WBM0</accession>
<keyword evidence="1" id="KW-0238">DNA-binding</keyword>
<sequence>MQLSARALNRTLLRRQHLLARTDASVPELVRHLVGLQAQENLSPFLSLAARRESFDPREVTAGLEDRSLVRFLTLRGTVHLLVADDALRLRQWTAPVHEREIGISGSVGTAREVDREAFLAALSDLLADGPVTQKALGLALAEHFPAYSPTQLGQLARSAAPLVQCPPRGTWRGSGGVVYQYADRWLGRPFVEPDVAELVRRYLAACGPATAADVTTWSGVTRLAPVLKGLDLVVHEGPDGKALYDVPDAPLADEDAPAPVRLLGQYDNLWLSHAGRDRVTTPETRRVWQGPNGGLANTVFADGMLVGLWRAADGRVVLDEPVRPLSPAEREQLDVEVTRVEALLAVPASAG</sequence>
<reference evidence="1 2" key="1">
    <citation type="submission" date="2020-02" db="EMBL/GenBank/DDBJ databases">
        <title>Full genome sequence of Nocardioides sp. R-3366.</title>
        <authorList>
            <person name="Im W.-T."/>
        </authorList>
    </citation>
    <scope>NUCLEOTIDE SEQUENCE [LARGE SCALE GENOMIC DNA]</scope>
    <source>
        <strain evidence="1 2">R-3366</strain>
    </source>
</reference>
<dbReference type="Proteomes" id="UP000502996">
    <property type="component" value="Chromosome"/>
</dbReference>
<dbReference type="RefSeq" id="WP_165230817.1">
    <property type="nucleotide sequence ID" value="NZ_CP049257.1"/>
</dbReference>